<proteinExistence type="predicted"/>
<reference evidence="1 2" key="1">
    <citation type="submission" date="2019-03" db="EMBL/GenBank/DDBJ databases">
        <title>Ruegeria lutea sp. nov., a novel strain, isolated from marine sediment, the Masan Bay, South Korea.</title>
        <authorList>
            <person name="Kim J."/>
            <person name="Kim D.-Y."/>
            <person name="Lee S.-S."/>
        </authorList>
    </citation>
    <scope>NUCLEOTIDE SEQUENCE [LARGE SCALE GENOMIC DNA]</scope>
    <source>
        <strain evidence="1 2">318-1</strain>
    </source>
</reference>
<dbReference type="Proteomes" id="UP000295301">
    <property type="component" value="Unassembled WGS sequence"/>
</dbReference>
<keyword evidence="2" id="KW-1185">Reference proteome</keyword>
<accession>A0A4R5VDX9</accession>
<dbReference type="OrthoDB" id="894286at2"/>
<dbReference type="EMBL" id="SMUV01000057">
    <property type="protein sequence ID" value="TDK50354.1"/>
    <property type="molecule type" value="Genomic_DNA"/>
</dbReference>
<dbReference type="RefSeq" id="WP_133359007.1">
    <property type="nucleotide sequence ID" value="NZ_SMUV01000057.1"/>
</dbReference>
<organism evidence="1 2">
    <name type="scientific">Antarcticimicrobium luteum</name>
    <dbReference type="NCBI Taxonomy" id="2547397"/>
    <lineage>
        <taxon>Bacteria</taxon>
        <taxon>Pseudomonadati</taxon>
        <taxon>Pseudomonadota</taxon>
        <taxon>Alphaproteobacteria</taxon>
        <taxon>Rhodobacterales</taxon>
        <taxon>Paracoccaceae</taxon>
        <taxon>Antarcticimicrobium</taxon>
    </lineage>
</organism>
<evidence type="ECO:0000313" key="1">
    <source>
        <dbReference type="EMBL" id="TDK50354.1"/>
    </source>
</evidence>
<evidence type="ECO:0000313" key="2">
    <source>
        <dbReference type="Proteomes" id="UP000295301"/>
    </source>
</evidence>
<sequence>MTYQNRVDPAGTFQAVPAKGTLMGNRGILHDETKTIIRPHNHQNWVTCALSFKGIKRKIMSPRKYTELFFLDEATAFAAGHRPCAECRRERYREFTDAWRCTHGEPEAGRSLPQTIDKALHAARIDRKRRKVTFSAPIHDLPDGTMFSDGDDIVLAWHGAQLLWSFEGYRERAGLSSTNVTVLTPRPVVEVFKNGFTPFVHASAG</sequence>
<protein>
    <submittedName>
        <fullName evidence="1">Uncharacterized protein</fullName>
    </submittedName>
</protein>
<comment type="caution">
    <text evidence="1">The sequence shown here is derived from an EMBL/GenBank/DDBJ whole genome shotgun (WGS) entry which is preliminary data.</text>
</comment>
<dbReference type="AlphaFoldDB" id="A0A4R5VDX9"/>
<name>A0A4R5VDX9_9RHOB</name>
<gene>
    <name evidence="1" type="ORF">E1832_06935</name>
</gene>